<evidence type="ECO:0000313" key="2">
    <source>
        <dbReference type="Proteomes" id="UP000263268"/>
    </source>
</evidence>
<sequence length="115" mass="11602">MTADIYGQSGTGDSLRGSTSLTAAADVDVDFDTAAVFTMTSSITVDLNFTNASIGDVKDIIVTDSGGTSALTFDTGSNTVTTIAGSYSASSGAVNFIQVVCTAANTFFLSISQSV</sequence>
<accession>A0A3D6BNX3</accession>
<dbReference type="AlphaFoldDB" id="A0A3D6BNX3"/>
<name>A0A3D6BNX3_9FLAO</name>
<dbReference type="Proteomes" id="UP000263268">
    <property type="component" value="Unassembled WGS sequence"/>
</dbReference>
<gene>
    <name evidence="1" type="ORF">DHV22_04385</name>
</gene>
<evidence type="ECO:0000313" key="1">
    <source>
        <dbReference type="EMBL" id="HCY80883.1"/>
    </source>
</evidence>
<proteinExistence type="predicted"/>
<reference evidence="1 2" key="1">
    <citation type="journal article" date="2018" name="Nat. Biotechnol.">
        <title>A standardized bacterial taxonomy based on genome phylogeny substantially revises the tree of life.</title>
        <authorList>
            <person name="Parks D.H."/>
            <person name="Chuvochina M."/>
            <person name="Waite D.W."/>
            <person name="Rinke C."/>
            <person name="Skarshewski A."/>
            <person name="Chaumeil P.A."/>
            <person name="Hugenholtz P."/>
        </authorList>
    </citation>
    <scope>NUCLEOTIDE SEQUENCE [LARGE SCALE GENOMIC DNA]</scope>
    <source>
        <strain evidence="1">UBA10227</strain>
    </source>
</reference>
<dbReference type="EMBL" id="DPRK01000071">
    <property type="protein sequence ID" value="HCY80883.1"/>
    <property type="molecule type" value="Genomic_DNA"/>
</dbReference>
<protein>
    <submittedName>
        <fullName evidence="1">Uncharacterized protein</fullName>
    </submittedName>
</protein>
<organism evidence="1 2">
    <name type="scientific">Xanthomarina gelatinilytica</name>
    <dbReference type="NCBI Taxonomy" id="1137281"/>
    <lineage>
        <taxon>Bacteria</taxon>
        <taxon>Pseudomonadati</taxon>
        <taxon>Bacteroidota</taxon>
        <taxon>Flavobacteriia</taxon>
        <taxon>Flavobacteriales</taxon>
        <taxon>Flavobacteriaceae</taxon>
        <taxon>Xanthomarina</taxon>
    </lineage>
</organism>
<comment type="caution">
    <text evidence="1">The sequence shown here is derived from an EMBL/GenBank/DDBJ whole genome shotgun (WGS) entry which is preliminary data.</text>
</comment>